<name>A0ABV6ECF7_9GAMM</name>
<comment type="caution">
    <text evidence="1">The sequence shown here is derived from an EMBL/GenBank/DDBJ whole genome shotgun (WGS) entry which is preliminary data.</text>
</comment>
<dbReference type="Proteomes" id="UP001589792">
    <property type="component" value="Unassembled WGS sequence"/>
</dbReference>
<sequence>MMKLPTNLATYATGLKQVLTALRAKPPVCGINPEDFKWQTSYAIQQDSNNLISLKELGYSLNDYQDSLMSHHYPEDNDCQNKKIAKWHVTGDDGAPATLKNWFFFEPLKKGAMLHVLLSFVLLFHGKI</sequence>
<dbReference type="RefSeq" id="WP_380674519.1">
    <property type="nucleotide sequence ID" value="NZ_CP173186.1"/>
</dbReference>
<dbReference type="EMBL" id="JBHLXG010000007">
    <property type="protein sequence ID" value="MFC0226697.1"/>
    <property type="molecule type" value="Genomic_DNA"/>
</dbReference>
<keyword evidence="2" id="KW-1185">Reference proteome</keyword>
<protein>
    <submittedName>
        <fullName evidence="1">Uncharacterized protein</fullName>
    </submittedName>
</protein>
<evidence type="ECO:0000313" key="2">
    <source>
        <dbReference type="Proteomes" id="UP001589792"/>
    </source>
</evidence>
<reference evidence="1 2" key="1">
    <citation type="submission" date="2024-09" db="EMBL/GenBank/DDBJ databases">
        <authorList>
            <person name="Sun Q."/>
            <person name="Mori K."/>
        </authorList>
    </citation>
    <scope>NUCLEOTIDE SEQUENCE [LARGE SCALE GENOMIC DNA]</scope>
    <source>
        <strain evidence="1 2">CCM 8626</strain>
    </source>
</reference>
<proteinExistence type="predicted"/>
<organism evidence="1 2">
    <name type="scientific">Serratia aquatilis</name>
    <dbReference type="NCBI Taxonomy" id="1737515"/>
    <lineage>
        <taxon>Bacteria</taxon>
        <taxon>Pseudomonadati</taxon>
        <taxon>Pseudomonadota</taxon>
        <taxon>Gammaproteobacteria</taxon>
        <taxon>Enterobacterales</taxon>
        <taxon>Yersiniaceae</taxon>
        <taxon>Serratia</taxon>
    </lineage>
</organism>
<accession>A0ABV6ECF7</accession>
<evidence type="ECO:0000313" key="1">
    <source>
        <dbReference type="EMBL" id="MFC0226697.1"/>
    </source>
</evidence>
<gene>
    <name evidence="1" type="ORF">ACFFJ3_09330</name>
</gene>